<evidence type="ECO:0000256" key="6">
    <source>
        <dbReference type="PIRSR" id="PIRSR015582-2"/>
    </source>
</evidence>
<feature type="binding site" evidence="6">
    <location>
        <position position="149"/>
    </location>
    <ligand>
        <name>Mg(2+)</name>
        <dbReference type="ChEBI" id="CHEBI:18420"/>
    </ligand>
</feature>
<dbReference type="PANTHER" id="PTHR32308">
    <property type="entry name" value="LYASE BETA SUBUNIT, PUTATIVE (AFU_ORTHOLOGUE AFUA_4G13030)-RELATED"/>
    <property type="match status" value="1"/>
</dbReference>
<dbReference type="InterPro" id="IPR040442">
    <property type="entry name" value="Pyrv_kinase-like_dom_sf"/>
</dbReference>
<feature type="binding site" evidence="6">
    <location>
        <position position="125"/>
    </location>
    <ligand>
        <name>Mg(2+)</name>
        <dbReference type="ChEBI" id="CHEBI:18420"/>
    </ligand>
</feature>
<evidence type="ECO:0000259" key="7">
    <source>
        <dbReference type="Pfam" id="PF03328"/>
    </source>
</evidence>
<comment type="cofactor">
    <cofactor evidence="1">
        <name>Mg(2+)</name>
        <dbReference type="ChEBI" id="CHEBI:18420"/>
    </cofactor>
</comment>
<dbReference type="InterPro" id="IPR005000">
    <property type="entry name" value="Aldolase/citrate-lyase_domain"/>
</dbReference>
<dbReference type="PIRSF" id="PIRSF015582">
    <property type="entry name" value="Cit_lyase_B"/>
    <property type="match status" value="1"/>
</dbReference>
<dbReference type="Proteomes" id="UP000198634">
    <property type="component" value="Unassembled WGS sequence"/>
</dbReference>
<name>A0A1H9H8P9_9RHOB</name>
<keyword evidence="8" id="KW-0456">Lyase</keyword>
<dbReference type="GO" id="GO:0006107">
    <property type="term" value="P:oxaloacetate metabolic process"/>
    <property type="evidence" value="ECO:0007669"/>
    <property type="project" value="TreeGrafter"/>
</dbReference>
<keyword evidence="4 6" id="KW-0460">Magnesium</keyword>
<feature type="binding site" evidence="5">
    <location>
        <position position="72"/>
    </location>
    <ligand>
        <name>substrate</name>
    </ligand>
</feature>
<feature type="domain" description="HpcH/HpaI aldolase/citrate lyase" evidence="7">
    <location>
        <begin position="16"/>
        <end position="216"/>
    </location>
</feature>
<evidence type="ECO:0000256" key="4">
    <source>
        <dbReference type="ARBA" id="ARBA00022842"/>
    </source>
</evidence>
<dbReference type="STRING" id="657014.SAMN04488092_10916"/>
<dbReference type="OrthoDB" id="9800547at2"/>
<protein>
    <submittedName>
        <fullName evidence="8">Citrate lyase subunit beta / citryl-CoA lyase</fullName>
    </submittedName>
</protein>
<accession>A0A1H9H8P9</accession>
<dbReference type="GO" id="GO:0016829">
    <property type="term" value="F:lyase activity"/>
    <property type="evidence" value="ECO:0007669"/>
    <property type="project" value="UniProtKB-KW"/>
</dbReference>
<comment type="similarity">
    <text evidence="2">Belongs to the HpcH/HpaI aldolase family.</text>
</comment>
<dbReference type="InterPro" id="IPR011206">
    <property type="entry name" value="Citrate_lyase_beta/mcl1/mcl2"/>
</dbReference>
<sequence>MTTPSRPPLPAFSFPLFVPGNRPERIAKARATGTDTIIVDLEDAVAEAGKVAARGQVRAALSEAHPVATFLRINAADTVWHQDDLALISDLAIAGVVLPKAETAAGLARVRAALPSDQYLIALVETARGLDNVRDIARNSDRIAFGSIDYCADLGCEHSREALLFARSQVVLAARLADQPSPLDGVTTSINDAAEIQGDAAYGSSLGFAGKLLIHPAQITPAKQGFAPKPEALDWATRVLDSSQDGAARVLDGTMVDAPVIMRARNIIARMEALK</sequence>
<evidence type="ECO:0000256" key="1">
    <source>
        <dbReference type="ARBA" id="ARBA00001946"/>
    </source>
</evidence>
<dbReference type="PANTHER" id="PTHR32308:SF10">
    <property type="entry name" value="CITRATE LYASE SUBUNIT BETA"/>
    <property type="match status" value="1"/>
</dbReference>
<evidence type="ECO:0000313" key="9">
    <source>
        <dbReference type="Proteomes" id="UP000198634"/>
    </source>
</evidence>
<proteinExistence type="inferred from homology"/>
<dbReference type="Pfam" id="PF03328">
    <property type="entry name" value="HpcH_HpaI"/>
    <property type="match status" value="1"/>
</dbReference>
<dbReference type="AlphaFoldDB" id="A0A1H9H8P9"/>
<dbReference type="RefSeq" id="WP_090270196.1">
    <property type="nucleotide sequence ID" value="NZ_FOEP01000009.1"/>
</dbReference>
<evidence type="ECO:0000256" key="5">
    <source>
        <dbReference type="PIRSR" id="PIRSR015582-1"/>
    </source>
</evidence>
<keyword evidence="3 6" id="KW-0479">Metal-binding</keyword>
<feature type="binding site" evidence="5">
    <location>
        <position position="125"/>
    </location>
    <ligand>
        <name>substrate</name>
    </ligand>
</feature>
<keyword evidence="9" id="KW-1185">Reference proteome</keyword>
<organism evidence="8 9">
    <name type="scientific">Thalassovita taeanensis</name>
    <dbReference type="NCBI Taxonomy" id="657014"/>
    <lineage>
        <taxon>Bacteria</taxon>
        <taxon>Pseudomonadati</taxon>
        <taxon>Pseudomonadota</taxon>
        <taxon>Alphaproteobacteria</taxon>
        <taxon>Rhodobacterales</taxon>
        <taxon>Roseobacteraceae</taxon>
        <taxon>Thalassovita</taxon>
    </lineage>
</organism>
<dbReference type="SUPFAM" id="SSF51621">
    <property type="entry name" value="Phosphoenolpyruvate/pyruvate domain"/>
    <property type="match status" value="1"/>
</dbReference>
<dbReference type="Gene3D" id="3.20.20.60">
    <property type="entry name" value="Phosphoenolpyruvate-binding domains"/>
    <property type="match status" value="1"/>
</dbReference>
<dbReference type="InterPro" id="IPR015813">
    <property type="entry name" value="Pyrv/PenolPyrv_kinase-like_dom"/>
</dbReference>
<gene>
    <name evidence="8" type="ORF">SAMN04488092_10916</name>
</gene>
<dbReference type="GO" id="GO:0000287">
    <property type="term" value="F:magnesium ion binding"/>
    <property type="evidence" value="ECO:0007669"/>
    <property type="project" value="TreeGrafter"/>
</dbReference>
<reference evidence="8 9" key="1">
    <citation type="submission" date="2016-10" db="EMBL/GenBank/DDBJ databases">
        <authorList>
            <person name="de Groot N.N."/>
        </authorList>
    </citation>
    <scope>NUCLEOTIDE SEQUENCE [LARGE SCALE GENOMIC DNA]</scope>
    <source>
        <strain evidence="8 9">DSM 22007</strain>
    </source>
</reference>
<evidence type="ECO:0000313" key="8">
    <source>
        <dbReference type="EMBL" id="SEQ58646.1"/>
    </source>
</evidence>
<evidence type="ECO:0000256" key="2">
    <source>
        <dbReference type="ARBA" id="ARBA00005568"/>
    </source>
</evidence>
<dbReference type="EMBL" id="FOEP01000009">
    <property type="protein sequence ID" value="SEQ58646.1"/>
    <property type="molecule type" value="Genomic_DNA"/>
</dbReference>
<evidence type="ECO:0000256" key="3">
    <source>
        <dbReference type="ARBA" id="ARBA00022723"/>
    </source>
</evidence>